<accession>A0A8S4NMT1</accession>
<dbReference type="Proteomes" id="UP000749559">
    <property type="component" value="Unassembled WGS sequence"/>
</dbReference>
<feature type="chain" id="PRO_5035921688" evidence="2">
    <location>
        <begin position="25"/>
        <end position="359"/>
    </location>
</feature>
<dbReference type="AlphaFoldDB" id="A0A8S4NMT1"/>
<keyword evidence="4" id="KW-1185">Reference proteome</keyword>
<evidence type="ECO:0000256" key="1">
    <source>
        <dbReference type="SAM" id="Phobius"/>
    </source>
</evidence>
<evidence type="ECO:0000313" key="3">
    <source>
        <dbReference type="EMBL" id="CAH1781479.1"/>
    </source>
</evidence>
<feature type="signal peptide" evidence="2">
    <location>
        <begin position="1"/>
        <end position="24"/>
    </location>
</feature>
<organism evidence="3 4">
    <name type="scientific">Owenia fusiformis</name>
    <name type="common">Polychaete worm</name>
    <dbReference type="NCBI Taxonomy" id="6347"/>
    <lineage>
        <taxon>Eukaryota</taxon>
        <taxon>Metazoa</taxon>
        <taxon>Spiralia</taxon>
        <taxon>Lophotrochozoa</taxon>
        <taxon>Annelida</taxon>
        <taxon>Polychaeta</taxon>
        <taxon>Sedentaria</taxon>
        <taxon>Canalipalpata</taxon>
        <taxon>Sabellida</taxon>
        <taxon>Oweniida</taxon>
        <taxon>Oweniidae</taxon>
        <taxon>Owenia</taxon>
    </lineage>
</organism>
<keyword evidence="1" id="KW-0812">Transmembrane</keyword>
<comment type="caution">
    <text evidence="3">The sequence shown here is derived from an EMBL/GenBank/DDBJ whole genome shotgun (WGS) entry which is preliminary data.</text>
</comment>
<keyword evidence="2" id="KW-0732">Signal</keyword>
<evidence type="ECO:0000256" key="2">
    <source>
        <dbReference type="SAM" id="SignalP"/>
    </source>
</evidence>
<feature type="transmembrane region" description="Helical" evidence="1">
    <location>
        <begin position="255"/>
        <end position="279"/>
    </location>
</feature>
<reference evidence="3" key="1">
    <citation type="submission" date="2022-03" db="EMBL/GenBank/DDBJ databases">
        <authorList>
            <person name="Martin C."/>
        </authorList>
    </citation>
    <scope>NUCLEOTIDE SEQUENCE</scope>
</reference>
<protein>
    <submittedName>
        <fullName evidence="3">Uncharacterized protein</fullName>
    </submittedName>
</protein>
<keyword evidence="1" id="KW-1133">Transmembrane helix</keyword>
<dbReference type="EMBL" id="CAIIXF020000004">
    <property type="protein sequence ID" value="CAH1781479.1"/>
    <property type="molecule type" value="Genomic_DNA"/>
</dbReference>
<keyword evidence="1" id="KW-0472">Membrane</keyword>
<gene>
    <name evidence="3" type="ORF">OFUS_LOCUS8053</name>
</gene>
<proteinExistence type="predicted"/>
<name>A0A8S4NMT1_OWEFU</name>
<sequence length="359" mass="40308">MSSIVSRTTLVAFLYFYYYTAVRGSGNIIDDCYQAKYIAMGVEVNTPTSCKGIGGLSLDTSKDTMEWQLSACMQRANVVLFDISRQFSVMFRCESNKDGTDWDYGWQRSTSHNLLFAYVLPHPSSPKCRNSYFMKKIWDPSKNIHDICPNITTKTAVINVEACMAIACHERADVLDFLDNGVCKIMYCKWGFYRNLITIPLSSNKVTTYTLSHRDWDDSLYNLKATTLKTSIKSTTKTSRNITSEDSQNLDSRTLAMIMTGTTALLLGLGIVVVIYVIIQRFRKRHRASRDVHINSSNCSTCGFSADPSGRSTVVSGTPTCSHHYNTINESKTLSPPDNNDQYVETIPLRGIHSEGIDN</sequence>
<evidence type="ECO:0000313" key="4">
    <source>
        <dbReference type="Proteomes" id="UP000749559"/>
    </source>
</evidence>